<feature type="compositionally biased region" description="Basic and acidic residues" evidence="1">
    <location>
        <begin position="177"/>
        <end position="186"/>
    </location>
</feature>
<dbReference type="HOGENOM" id="CLU_620249_0_0_1"/>
<protein>
    <submittedName>
        <fullName evidence="4">AlNc14C209G8882 protein</fullName>
    </submittedName>
</protein>
<evidence type="ECO:0000256" key="3">
    <source>
        <dbReference type="SAM" id="SignalP"/>
    </source>
</evidence>
<feature type="chain" id="PRO_5003263562" evidence="3">
    <location>
        <begin position="31"/>
        <end position="442"/>
    </location>
</feature>
<dbReference type="EMBL" id="FR824254">
    <property type="protein sequence ID" value="CCA23836.1"/>
    <property type="molecule type" value="Genomic_DNA"/>
</dbReference>
<gene>
    <name evidence="4" type="primary">AlNc14C209G8882</name>
    <name evidence="4" type="ORF">ALNC14_099800</name>
</gene>
<evidence type="ECO:0000256" key="2">
    <source>
        <dbReference type="SAM" id="Phobius"/>
    </source>
</evidence>
<feature type="region of interest" description="Disordered" evidence="1">
    <location>
        <begin position="40"/>
        <end position="199"/>
    </location>
</feature>
<dbReference type="AlphaFoldDB" id="F0WR75"/>
<keyword evidence="3" id="KW-0732">Signal</keyword>
<name>F0WR75_9STRA</name>
<feature type="compositionally biased region" description="Basic and acidic residues" evidence="1">
    <location>
        <begin position="374"/>
        <end position="399"/>
    </location>
</feature>
<feature type="compositionally biased region" description="Polar residues" evidence="1">
    <location>
        <begin position="423"/>
        <end position="433"/>
    </location>
</feature>
<keyword evidence="2" id="KW-0472">Membrane</keyword>
<feature type="region of interest" description="Disordered" evidence="1">
    <location>
        <begin position="373"/>
        <end position="442"/>
    </location>
</feature>
<evidence type="ECO:0000313" key="4">
    <source>
        <dbReference type="EMBL" id="CCA23836.1"/>
    </source>
</evidence>
<keyword evidence="2" id="KW-0812">Transmembrane</keyword>
<accession>F0WR75</accession>
<feature type="compositionally biased region" description="Pro residues" evidence="1">
    <location>
        <begin position="117"/>
        <end position="128"/>
    </location>
</feature>
<organism evidence="4">
    <name type="scientific">Albugo laibachii Nc14</name>
    <dbReference type="NCBI Taxonomy" id="890382"/>
    <lineage>
        <taxon>Eukaryota</taxon>
        <taxon>Sar</taxon>
        <taxon>Stramenopiles</taxon>
        <taxon>Oomycota</taxon>
        <taxon>Peronosporomycetes</taxon>
        <taxon>Albuginales</taxon>
        <taxon>Albuginaceae</taxon>
        <taxon>Albugo</taxon>
    </lineage>
</organism>
<feature type="compositionally biased region" description="Basic and acidic residues" evidence="1">
    <location>
        <begin position="410"/>
        <end position="422"/>
    </location>
</feature>
<reference evidence="4" key="1">
    <citation type="journal article" date="2011" name="PLoS Biol.">
        <title>Gene gain and loss during evolution of obligate parasitism in the white rust pathogen of Arabidopsis thaliana.</title>
        <authorList>
            <person name="Kemen E."/>
            <person name="Gardiner A."/>
            <person name="Schultz-Larsen T."/>
            <person name="Kemen A.C."/>
            <person name="Balmuth A.L."/>
            <person name="Robert-Seilaniantz A."/>
            <person name="Bailey K."/>
            <person name="Holub E."/>
            <person name="Studholme D.J."/>
            <person name="Maclean D."/>
            <person name="Jones J.D."/>
        </authorList>
    </citation>
    <scope>NUCLEOTIDE SEQUENCE</scope>
</reference>
<sequence>MAPGRAKIGPKNRMMLITCVFLVVLCGVEAIASAKNATSPNLRALPKAPPLSEIPPELKKGNDIFSLTPEAIKANGKDSQRQSKSKQTLQSFGGAGESAGKPKTKFEDDADAEVTKPPSPVAAPPNPAPAVVVPPVLPVKAEDKGKSDSNVKPESESELEPNSDLSSESETKTPTSGKDDTVEEKVAAGSNTPKEETKFVEALAEPKSVEKTGLSWNLIMIIAAGGIAAILAALFIFAKVRNRDEAKVNSETPWSASDPEKKDYKGLDEKANYSYTSSHKTDSFDASYEAKGSDLDRFSQSLSIKDDQQTRESDSTSIFFQSTMASQTFSAASSDIYSDQDSVLSSKWNQARNQKSSFVAKDSLSGFSDFESTYSDHHSKDSYAHPDGSKARSNFDDSIAKLSDVESDWDDHSESSEMRDTDLSSFSHSNPPSRQRKNEFEV</sequence>
<feature type="compositionally biased region" description="Basic and acidic residues" evidence="1">
    <location>
        <begin position="140"/>
        <end position="155"/>
    </location>
</feature>
<reference evidence="4" key="2">
    <citation type="submission" date="2011-02" db="EMBL/GenBank/DDBJ databases">
        <authorList>
            <person name="MacLean D."/>
        </authorList>
    </citation>
    <scope>NUCLEOTIDE SEQUENCE</scope>
</reference>
<feature type="transmembrane region" description="Helical" evidence="2">
    <location>
        <begin position="214"/>
        <end position="237"/>
    </location>
</feature>
<feature type="compositionally biased region" description="Polar residues" evidence="1">
    <location>
        <begin position="163"/>
        <end position="176"/>
    </location>
</feature>
<evidence type="ECO:0000256" key="1">
    <source>
        <dbReference type="SAM" id="MobiDB-lite"/>
    </source>
</evidence>
<proteinExistence type="predicted"/>
<keyword evidence="2" id="KW-1133">Transmembrane helix</keyword>
<feature type="signal peptide" evidence="3">
    <location>
        <begin position="1"/>
        <end position="30"/>
    </location>
</feature>